<comment type="caution">
    <text evidence="4">The sequence shown here is derived from an EMBL/GenBank/DDBJ whole genome shotgun (WGS) entry which is preliminary data.</text>
</comment>
<dbReference type="Proteomes" id="UP000437068">
    <property type="component" value="Unassembled WGS sequence"/>
</dbReference>
<dbReference type="Proteomes" id="UP000460718">
    <property type="component" value="Unassembled WGS sequence"/>
</dbReference>
<evidence type="ECO:0000313" key="12">
    <source>
        <dbReference type="Proteomes" id="UP000437068"/>
    </source>
</evidence>
<dbReference type="EMBL" id="QXGD01000093">
    <property type="protein sequence ID" value="KAE9253432.1"/>
    <property type="molecule type" value="Genomic_DNA"/>
</dbReference>
<dbReference type="Proteomes" id="UP000476176">
    <property type="component" value="Unassembled WGS sequence"/>
</dbReference>
<evidence type="ECO:0000313" key="17">
    <source>
        <dbReference type="Proteomes" id="UP000476176"/>
    </source>
</evidence>
<evidence type="ECO:0000313" key="5">
    <source>
        <dbReference type="EMBL" id="KAE9153427.1"/>
    </source>
</evidence>
<dbReference type="EMBL" id="QXGF01000084">
    <property type="protein sequence ID" value="KAE8947325.1"/>
    <property type="molecule type" value="Genomic_DNA"/>
</dbReference>
<evidence type="ECO:0000313" key="11">
    <source>
        <dbReference type="Proteomes" id="UP000433483"/>
    </source>
</evidence>
<evidence type="ECO:0000313" key="10">
    <source>
        <dbReference type="Proteomes" id="UP000429523"/>
    </source>
</evidence>
<dbReference type="EMBL" id="QXFX01000505">
    <property type="protein sequence ID" value="KAE9113246.1"/>
    <property type="molecule type" value="Genomic_DNA"/>
</dbReference>
<evidence type="ECO:0000313" key="8">
    <source>
        <dbReference type="EMBL" id="KAE9253432.1"/>
    </source>
</evidence>
<dbReference type="EMBL" id="QXGE01000073">
    <property type="protein sequence ID" value="KAE9326165.1"/>
    <property type="molecule type" value="Genomic_DNA"/>
</dbReference>
<dbReference type="Proteomes" id="UP000440732">
    <property type="component" value="Unassembled WGS sequence"/>
</dbReference>
<dbReference type="Proteomes" id="UP000429523">
    <property type="component" value="Unassembled WGS sequence"/>
</dbReference>
<evidence type="ECO:0000313" key="3">
    <source>
        <dbReference type="EMBL" id="KAE9113246.1"/>
    </source>
</evidence>
<dbReference type="Proteomes" id="UP000433483">
    <property type="component" value="Unassembled WGS sequence"/>
</dbReference>
<organism evidence="4 15">
    <name type="scientific">Phytophthora fragariae</name>
    <dbReference type="NCBI Taxonomy" id="53985"/>
    <lineage>
        <taxon>Eukaryota</taxon>
        <taxon>Sar</taxon>
        <taxon>Stramenopiles</taxon>
        <taxon>Oomycota</taxon>
        <taxon>Peronosporomycetes</taxon>
        <taxon>Peronosporales</taxon>
        <taxon>Peronosporaceae</taxon>
        <taxon>Phytophthora</taxon>
    </lineage>
</organism>
<gene>
    <name evidence="9" type="ORF">PF001_g2574</name>
    <name evidence="8" type="ORF">PF002_g3327</name>
    <name evidence="7" type="ORF">PF004_g9834</name>
    <name evidence="6" type="ORF">PF005_g2916</name>
    <name evidence="5" type="ORF">PF006_g2439</name>
    <name evidence="4" type="ORF">PF007_g906</name>
    <name evidence="1" type="ORF">PF009_g3073</name>
    <name evidence="3" type="ORF">PF010_g10152</name>
    <name evidence="2" type="ORF">PF011_g7278</name>
</gene>
<dbReference type="AlphaFoldDB" id="A0A6A3TNT4"/>
<evidence type="ECO:0000313" key="4">
    <source>
        <dbReference type="EMBL" id="KAE9139714.1"/>
    </source>
</evidence>
<dbReference type="EMBL" id="QXGA01000069">
    <property type="protein sequence ID" value="KAE9153427.1"/>
    <property type="molecule type" value="Genomic_DNA"/>
</dbReference>
<reference evidence="10 11" key="1">
    <citation type="submission" date="2018-08" db="EMBL/GenBank/DDBJ databases">
        <title>Genomic investigation of the strawberry pathogen Phytophthora fragariae indicates pathogenicity is determined by transcriptional variation in three key races.</title>
        <authorList>
            <person name="Adams T.M."/>
            <person name="Armitage A.D."/>
            <person name="Sobczyk M.K."/>
            <person name="Bates H.J."/>
            <person name="Dunwell J.M."/>
            <person name="Nellist C.F."/>
            <person name="Harrison R.J."/>
        </authorList>
    </citation>
    <scope>NUCLEOTIDE SEQUENCE [LARGE SCALE GENOMIC DNA]</scope>
    <source>
        <strain evidence="9 12">A4</strain>
        <strain evidence="8 13">BC-1</strain>
        <strain evidence="7 17">BC-23</strain>
        <strain evidence="6 11">NOV-27</strain>
        <strain evidence="5 14">NOV-5</strain>
        <strain evidence="4 15">NOV-71</strain>
        <strain evidence="1 10">NOV-9</strain>
        <strain evidence="3 18">ONT-3</strain>
        <strain evidence="2 16">SCRP245</strain>
    </source>
</reference>
<proteinExistence type="predicted"/>
<evidence type="ECO:0000313" key="7">
    <source>
        <dbReference type="EMBL" id="KAE9232789.1"/>
    </source>
</evidence>
<dbReference type="EMBL" id="QXFW01000321">
    <property type="protein sequence ID" value="KAE9016183.1"/>
    <property type="molecule type" value="Genomic_DNA"/>
</dbReference>
<dbReference type="EMBL" id="QXGC01000493">
    <property type="protein sequence ID" value="KAE9232789.1"/>
    <property type="molecule type" value="Genomic_DNA"/>
</dbReference>
<dbReference type="EMBL" id="QXGB01000082">
    <property type="protein sequence ID" value="KAE9231912.1"/>
    <property type="molecule type" value="Genomic_DNA"/>
</dbReference>
<keyword evidence="11" id="KW-1185">Reference proteome</keyword>
<dbReference type="Proteomes" id="UP000440367">
    <property type="component" value="Unassembled WGS sequence"/>
</dbReference>
<evidence type="ECO:0000313" key="18">
    <source>
        <dbReference type="Proteomes" id="UP000488956"/>
    </source>
</evidence>
<evidence type="ECO:0000313" key="1">
    <source>
        <dbReference type="EMBL" id="KAE8947325.1"/>
    </source>
</evidence>
<evidence type="ECO:0000313" key="6">
    <source>
        <dbReference type="EMBL" id="KAE9231912.1"/>
    </source>
</evidence>
<protein>
    <submittedName>
        <fullName evidence="4">Uncharacterized protein</fullName>
    </submittedName>
</protein>
<name>A0A6A3TNT4_9STRA</name>
<sequence>MKNLSSTTTTLRLRENVLCTSGEILLFCRSLEVFLEDKLNPNSQKSWAREFLRQYTKADAVLNSGNDAVNNGGGDAGSTGGDIVLNSGGDAGGDAVNNGEGDTVSTGGDVVLNAGGDDVNIGGGDGVTIRGGVVLNVGGNAVNNGGDDFIIEGEGGCKFSDGGDAGSLYED</sequence>
<evidence type="ECO:0000313" key="13">
    <source>
        <dbReference type="Proteomes" id="UP000440367"/>
    </source>
</evidence>
<dbReference type="EMBL" id="QXFZ01000020">
    <property type="protein sequence ID" value="KAE9139714.1"/>
    <property type="molecule type" value="Genomic_DNA"/>
</dbReference>
<evidence type="ECO:0000313" key="16">
    <source>
        <dbReference type="Proteomes" id="UP000460718"/>
    </source>
</evidence>
<dbReference type="Proteomes" id="UP000441208">
    <property type="component" value="Unassembled WGS sequence"/>
</dbReference>
<evidence type="ECO:0000313" key="9">
    <source>
        <dbReference type="EMBL" id="KAE9326165.1"/>
    </source>
</evidence>
<evidence type="ECO:0000313" key="14">
    <source>
        <dbReference type="Proteomes" id="UP000440732"/>
    </source>
</evidence>
<evidence type="ECO:0000313" key="2">
    <source>
        <dbReference type="EMBL" id="KAE9016183.1"/>
    </source>
</evidence>
<dbReference type="Proteomes" id="UP000488956">
    <property type="component" value="Unassembled WGS sequence"/>
</dbReference>
<accession>A0A6A3TNT4</accession>
<evidence type="ECO:0000313" key="15">
    <source>
        <dbReference type="Proteomes" id="UP000441208"/>
    </source>
</evidence>